<keyword evidence="7" id="KW-0067">ATP-binding</keyword>
<keyword evidence="3" id="KW-0808">Transferase</keyword>
<dbReference type="EMBL" id="JARJCW010000047">
    <property type="protein sequence ID" value="KAJ7204400.1"/>
    <property type="molecule type" value="Genomic_DNA"/>
</dbReference>
<keyword evidence="8" id="KW-0460">Magnesium</keyword>
<evidence type="ECO:0000313" key="11">
    <source>
        <dbReference type="Proteomes" id="UP001219525"/>
    </source>
</evidence>
<dbReference type="AlphaFoldDB" id="A0AAD6VAU5"/>
<evidence type="ECO:0000256" key="8">
    <source>
        <dbReference type="ARBA" id="ARBA00022842"/>
    </source>
</evidence>
<dbReference type="GO" id="GO:0046872">
    <property type="term" value="F:metal ion binding"/>
    <property type="evidence" value="ECO:0007669"/>
    <property type="project" value="UniProtKB-KW"/>
</dbReference>
<evidence type="ECO:0000256" key="2">
    <source>
        <dbReference type="ARBA" id="ARBA00009747"/>
    </source>
</evidence>
<dbReference type="GO" id="GO:0070733">
    <property type="term" value="F:AMPylase activity"/>
    <property type="evidence" value="ECO:0007669"/>
    <property type="project" value="TreeGrafter"/>
</dbReference>
<keyword evidence="11" id="KW-1185">Reference proteome</keyword>
<dbReference type="Pfam" id="PF02696">
    <property type="entry name" value="SelO"/>
    <property type="match status" value="1"/>
</dbReference>
<reference evidence="10" key="1">
    <citation type="submission" date="2023-03" db="EMBL/GenBank/DDBJ databases">
        <title>Massive genome expansion in bonnet fungi (Mycena s.s.) driven by repeated elements and novel gene families across ecological guilds.</title>
        <authorList>
            <consortium name="Lawrence Berkeley National Laboratory"/>
            <person name="Harder C.B."/>
            <person name="Miyauchi S."/>
            <person name="Viragh M."/>
            <person name="Kuo A."/>
            <person name="Thoen E."/>
            <person name="Andreopoulos B."/>
            <person name="Lu D."/>
            <person name="Skrede I."/>
            <person name="Drula E."/>
            <person name="Henrissat B."/>
            <person name="Morin E."/>
            <person name="Kohler A."/>
            <person name="Barry K."/>
            <person name="LaButti K."/>
            <person name="Morin E."/>
            <person name="Salamov A."/>
            <person name="Lipzen A."/>
            <person name="Mereny Z."/>
            <person name="Hegedus B."/>
            <person name="Baldrian P."/>
            <person name="Stursova M."/>
            <person name="Weitz H."/>
            <person name="Taylor A."/>
            <person name="Grigoriev I.V."/>
            <person name="Nagy L.G."/>
            <person name="Martin F."/>
            <person name="Kauserud H."/>
        </authorList>
    </citation>
    <scope>NUCLEOTIDE SEQUENCE</scope>
    <source>
        <strain evidence="10">9144</strain>
    </source>
</reference>
<evidence type="ECO:0000256" key="5">
    <source>
        <dbReference type="ARBA" id="ARBA00022723"/>
    </source>
</evidence>
<dbReference type="PANTHER" id="PTHR32057">
    <property type="entry name" value="PROTEIN ADENYLYLTRANSFERASE SELO, MITOCHONDRIAL"/>
    <property type="match status" value="1"/>
</dbReference>
<evidence type="ECO:0000313" key="10">
    <source>
        <dbReference type="EMBL" id="KAJ7204400.1"/>
    </source>
</evidence>
<organism evidence="10 11">
    <name type="scientific">Mycena pura</name>
    <dbReference type="NCBI Taxonomy" id="153505"/>
    <lineage>
        <taxon>Eukaryota</taxon>
        <taxon>Fungi</taxon>
        <taxon>Dikarya</taxon>
        <taxon>Basidiomycota</taxon>
        <taxon>Agaricomycotina</taxon>
        <taxon>Agaricomycetes</taxon>
        <taxon>Agaricomycetidae</taxon>
        <taxon>Agaricales</taxon>
        <taxon>Marasmiineae</taxon>
        <taxon>Mycenaceae</taxon>
        <taxon>Mycena</taxon>
    </lineage>
</organism>
<evidence type="ECO:0000256" key="9">
    <source>
        <dbReference type="ARBA" id="ARBA00031547"/>
    </source>
</evidence>
<dbReference type="Proteomes" id="UP001219525">
    <property type="component" value="Unassembled WGS sequence"/>
</dbReference>
<gene>
    <name evidence="10" type="ORF">GGX14DRAFT_646942</name>
</gene>
<dbReference type="GO" id="GO:0005739">
    <property type="term" value="C:mitochondrion"/>
    <property type="evidence" value="ECO:0007669"/>
    <property type="project" value="TreeGrafter"/>
</dbReference>
<sequence length="399" mass="43677">MSTVDARCLCRTHLLRGPYVTVGTSLGSGRASLGTVAQPSYLITPHPADPRVSYELQLNGRTPFSRSADGLTVTRSSVREYLCSEAMYALGIPTTRALALVALPGVPVLQESMESACVVTRVAPSFLRIGSFEALSPPQNTFLFGQPAHWDALRLLGEWVVRSVLKLPEMRSEPWGKALCLEVARRNARMVAAWQTMDLTLSWMSSTGSISHREGGRDGIWHVPFKPGSVEGIRQVAIAATIPDFPVPTPALSSVRSSGTKRSTLRAGQRTYEFRYCDWWQALIKSIFPVSIDSDLLKLVYLSDGFRMVEGAKSLLVYPSLWSTRMVLPGDELHMKILHVGIRDGNVATSNSHREKILEGSAEVSQTTIMSSPARLSEARHGDGSIQLISCGCLGPRRL</sequence>
<name>A0AAD6VAU5_9AGAR</name>
<evidence type="ECO:0000256" key="4">
    <source>
        <dbReference type="ARBA" id="ARBA00022695"/>
    </source>
</evidence>
<evidence type="ECO:0000256" key="7">
    <source>
        <dbReference type="ARBA" id="ARBA00022840"/>
    </source>
</evidence>
<evidence type="ECO:0000256" key="1">
    <source>
        <dbReference type="ARBA" id="ARBA00001946"/>
    </source>
</evidence>
<dbReference type="PANTHER" id="PTHR32057:SF14">
    <property type="entry name" value="PROTEIN ADENYLYLTRANSFERASE SELO, MITOCHONDRIAL"/>
    <property type="match status" value="1"/>
</dbReference>
<evidence type="ECO:0000256" key="6">
    <source>
        <dbReference type="ARBA" id="ARBA00022741"/>
    </source>
</evidence>
<keyword evidence="4" id="KW-0548">Nucleotidyltransferase</keyword>
<comment type="cofactor">
    <cofactor evidence="1">
        <name>Mg(2+)</name>
        <dbReference type="ChEBI" id="CHEBI:18420"/>
    </cofactor>
</comment>
<proteinExistence type="inferred from homology"/>
<accession>A0AAD6VAU5</accession>
<keyword evidence="6" id="KW-0547">Nucleotide-binding</keyword>
<keyword evidence="5" id="KW-0479">Metal-binding</keyword>
<dbReference type="InterPro" id="IPR003846">
    <property type="entry name" value="SelO"/>
</dbReference>
<comment type="caution">
    <text evidence="10">The sequence shown here is derived from an EMBL/GenBank/DDBJ whole genome shotgun (WGS) entry which is preliminary data.</text>
</comment>
<comment type="similarity">
    <text evidence="2">Belongs to the SELO family.</text>
</comment>
<dbReference type="GO" id="GO:0005524">
    <property type="term" value="F:ATP binding"/>
    <property type="evidence" value="ECO:0007669"/>
    <property type="project" value="UniProtKB-KW"/>
</dbReference>
<protein>
    <recommendedName>
        <fullName evidence="9">Selenoprotein O</fullName>
    </recommendedName>
</protein>
<evidence type="ECO:0000256" key="3">
    <source>
        <dbReference type="ARBA" id="ARBA00022679"/>
    </source>
</evidence>